<feature type="transmembrane region" description="Helical" evidence="1">
    <location>
        <begin position="108"/>
        <end position="128"/>
    </location>
</feature>
<keyword evidence="1" id="KW-0812">Transmembrane</keyword>
<feature type="transmembrane region" description="Helical" evidence="1">
    <location>
        <begin position="81"/>
        <end position="102"/>
    </location>
</feature>
<gene>
    <name evidence="2" type="ORF">ENY07_03170</name>
</gene>
<dbReference type="AlphaFoldDB" id="A0A8J4HAB3"/>
<dbReference type="InterPro" id="IPR036259">
    <property type="entry name" value="MFS_trans_sf"/>
</dbReference>
<dbReference type="PANTHER" id="PTHR23537:SF1">
    <property type="entry name" value="SUGAR TRANSPORTER"/>
    <property type="match status" value="1"/>
</dbReference>
<dbReference type="EMBL" id="DTQM01000062">
    <property type="protein sequence ID" value="HGC42211.1"/>
    <property type="molecule type" value="Genomic_DNA"/>
</dbReference>
<feature type="transmembrane region" description="Helical" evidence="1">
    <location>
        <begin position="42"/>
        <end position="69"/>
    </location>
</feature>
<feature type="transmembrane region" description="Helical" evidence="1">
    <location>
        <begin position="165"/>
        <end position="187"/>
    </location>
</feature>
<proteinExistence type="predicted"/>
<accession>A0A8J4HAB3</accession>
<evidence type="ECO:0000256" key="1">
    <source>
        <dbReference type="SAM" id="Phobius"/>
    </source>
</evidence>
<dbReference type="GO" id="GO:0005886">
    <property type="term" value="C:plasma membrane"/>
    <property type="evidence" value="ECO:0007669"/>
    <property type="project" value="TreeGrafter"/>
</dbReference>
<feature type="transmembrane region" description="Helical" evidence="1">
    <location>
        <begin position="327"/>
        <end position="351"/>
    </location>
</feature>
<feature type="transmembrane region" description="Helical" evidence="1">
    <location>
        <begin position="135"/>
        <end position="159"/>
    </location>
</feature>
<keyword evidence="1" id="KW-1133">Transmembrane helix</keyword>
<feature type="transmembrane region" description="Helical" evidence="1">
    <location>
        <begin position="294"/>
        <end position="315"/>
    </location>
</feature>
<keyword evidence="1" id="KW-0472">Membrane</keyword>
<feature type="transmembrane region" description="Helical" evidence="1">
    <location>
        <begin position="238"/>
        <end position="259"/>
    </location>
</feature>
<dbReference type="PANTHER" id="PTHR23537">
    <property type="match status" value="1"/>
</dbReference>
<feature type="transmembrane region" description="Helical" evidence="1">
    <location>
        <begin position="357"/>
        <end position="377"/>
    </location>
</feature>
<organism evidence="2">
    <name type="scientific">Acidicaldus sp</name>
    <dbReference type="NCBI Taxonomy" id="1872105"/>
    <lineage>
        <taxon>Bacteria</taxon>
        <taxon>Pseudomonadati</taxon>
        <taxon>Pseudomonadota</taxon>
        <taxon>Alphaproteobacteria</taxon>
        <taxon>Acetobacterales</taxon>
        <taxon>Acetobacteraceae</taxon>
        <taxon>Acidicaldus</taxon>
    </lineage>
</organism>
<dbReference type="Pfam" id="PF06779">
    <property type="entry name" value="MFS_4"/>
    <property type="match status" value="1"/>
</dbReference>
<protein>
    <submittedName>
        <fullName evidence="2">YbfB/YjiJ family MFS transporter</fullName>
    </submittedName>
</protein>
<name>A0A8J4HAB3_9PROT</name>
<dbReference type="InterPro" id="IPR010645">
    <property type="entry name" value="MFS_4"/>
</dbReference>
<evidence type="ECO:0000313" key="2">
    <source>
        <dbReference type="EMBL" id="HGC42211.1"/>
    </source>
</evidence>
<reference evidence="2" key="1">
    <citation type="journal article" date="2020" name="mSystems">
        <title>Genome- and Community-Level Interaction Insights into Carbon Utilization and Element Cycling Functions of Hydrothermarchaeota in Hydrothermal Sediment.</title>
        <authorList>
            <person name="Zhou Z."/>
            <person name="Liu Y."/>
            <person name="Xu W."/>
            <person name="Pan J."/>
            <person name="Luo Z.H."/>
            <person name="Li M."/>
        </authorList>
    </citation>
    <scope>NUCLEOTIDE SEQUENCE</scope>
    <source>
        <strain evidence="2">SpSt-997</strain>
    </source>
</reference>
<feature type="transmembrane region" description="Helical" evidence="1">
    <location>
        <begin position="208"/>
        <end position="226"/>
    </location>
</feature>
<comment type="caution">
    <text evidence="2">The sequence shown here is derived from an EMBL/GenBank/DDBJ whole genome shotgun (WGS) entry which is preliminary data.</text>
</comment>
<dbReference type="Gene3D" id="1.20.1250.20">
    <property type="entry name" value="MFS general substrate transporter like domains"/>
    <property type="match status" value="2"/>
</dbReference>
<dbReference type="SUPFAM" id="SSF103473">
    <property type="entry name" value="MFS general substrate transporter"/>
    <property type="match status" value="1"/>
</dbReference>
<feature type="transmembrane region" description="Helical" evidence="1">
    <location>
        <begin position="271"/>
        <end position="288"/>
    </location>
</feature>
<sequence length="391" mass="39704">MRWAVSGAGWLMLGGASATFLGVGLQRFAYSLLLPAMVEAHWLGAGAGGALGAANLGGYLAGALFGPWLGQRLGLIPVLRGAMLLAAGCFAFCALPGGLWWFLPWRVLAGAAGGALMVLAGPAVQAAMPPKLRGLAAGLTFTGVGSGIIFGALMVPALLPAGLTVTWLALALAGLVVSAGAWRLWPLAAPAPRRALFGAARRPAGRRLIAAYATIAIATTPHMLWWPDFIARGLGRGTGSGSAFWLLFGLAAAAGPALCGRLADWFGVRQALGMALIAQVIDTALPLVSAGRPALIVSTLLAGATATGVSGLMLLRTREVAGEAAPGLWSVATAAYGAAQTATGFLLAWLYTRTGSHLPLFAIGLAAALLTLPLAGLKPARRRERLGDTPG</sequence>